<dbReference type="EMBL" id="JBHRZF010000184">
    <property type="protein sequence ID" value="MFC3862263.1"/>
    <property type="molecule type" value="Genomic_DNA"/>
</dbReference>
<dbReference type="CDD" id="cd03416">
    <property type="entry name" value="CbiX_SirB_N"/>
    <property type="match status" value="1"/>
</dbReference>
<gene>
    <name evidence="5" type="ORF">ACFOPQ_15985</name>
</gene>
<comment type="caution">
    <text evidence="5">The sequence shown here is derived from an EMBL/GenBank/DDBJ whole genome shotgun (WGS) entry which is preliminary data.</text>
</comment>
<dbReference type="InterPro" id="IPR050963">
    <property type="entry name" value="Sirohydro_Cobaltochel/CbiX"/>
</dbReference>
<evidence type="ECO:0000256" key="2">
    <source>
        <dbReference type="ARBA" id="ARBA00023239"/>
    </source>
</evidence>
<dbReference type="SUPFAM" id="SSF53800">
    <property type="entry name" value="Chelatase"/>
    <property type="match status" value="2"/>
</dbReference>
<evidence type="ECO:0000259" key="3">
    <source>
        <dbReference type="Pfam" id="PF18009"/>
    </source>
</evidence>
<dbReference type="Pfam" id="PF01903">
    <property type="entry name" value="CbiX"/>
    <property type="match status" value="1"/>
</dbReference>
<dbReference type="InterPro" id="IPR041181">
    <property type="entry name" value="DR2241_middle"/>
</dbReference>
<protein>
    <submittedName>
        <fullName evidence="5">DR2241 family protein</fullName>
    </submittedName>
</protein>
<dbReference type="Proteomes" id="UP001595748">
    <property type="component" value="Unassembled WGS sequence"/>
</dbReference>
<keyword evidence="1" id="KW-0479">Metal-binding</keyword>
<dbReference type="NCBIfam" id="NF002672">
    <property type="entry name" value="PRK02395.1-4"/>
    <property type="match status" value="1"/>
</dbReference>
<reference evidence="6" key="1">
    <citation type="journal article" date="2019" name="Int. J. Syst. Evol. Microbiol.">
        <title>The Global Catalogue of Microorganisms (GCM) 10K type strain sequencing project: providing services to taxonomists for standard genome sequencing and annotation.</title>
        <authorList>
            <consortium name="The Broad Institute Genomics Platform"/>
            <consortium name="The Broad Institute Genome Sequencing Center for Infectious Disease"/>
            <person name="Wu L."/>
            <person name="Ma J."/>
        </authorList>
    </citation>
    <scope>NUCLEOTIDE SEQUENCE [LARGE SCALE GENOMIC DNA]</scope>
    <source>
        <strain evidence="6">CCTCC AB 2013263</strain>
    </source>
</reference>
<dbReference type="Gene3D" id="3.40.50.1400">
    <property type="match status" value="2"/>
</dbReference>
<keyword evidence="6" id="KW-1185">Reference proteome</keyword>
<proteinExistence type="predicted"/>
<dbReference type="RefSeq" id="WP_380079965.1">
    <property type="nucleotide sequence ID" value="NZ_JBHRZF010000184.1"/>
</dbReference>
<keyword evidence="2" id="KW-0456">Lyase</keyword>
<evidence type="ECO:0000259" key="4">
    <source>
        <dbReference type="Pfam" id="PF18069"/>
    </source>
</evidence>
<organism evidence="5 6">
    <name type="scientific">Deinococcus antarcticus</name>
    <dbReference type="NCBI Taxonomy" id="1298767"/>
    <lineage>
        <taxon>Bacteria</taxon>
        <taxon>Thermotogati</taxon>
        <taxon>Deinococcota</taxon>
        <taxon>Deinococci</taxon>
        <taxon>Deinococcales</taxon>
        <taxon>Deinococcaceae</taxon>
        <taxon>Deinococcus</taxon>
    </lineage>
</organism>
<dbReference type="Pfam" id="PF18069">
    <property type="entry name" value="DR2241"/>
    <property type="match status" value="1"/>
</dbReference>
<dbReference type="InterPro" id="IPR041346">
    <property type="entry name" value="DR2241_Fer4"/>
</dbReference>
<dbReference type="Pfam" id="PF18009">
    <property type="entry name" value="Fer4_23"/>
    <property type="match status" value="1"/>
</dbReference>
<evidence type="ECO:0000256" key="1">
    <source>
        <dbReference type="ARBA" id="ARBA00022723"/>
    </source>
</evidence>
<dbReference type="Gene3D" id="3.30.1360.190">
    <property type="match status" value="1"/>
</dbReference>
<dbReference type="PANTHER" id="PTHR33542:SF3">
    <property type="entry name" value="SIROHYDROCHLORIN FERROCHELATASE, CHLOROPLASTIC"/>
    <property type="match status" value="1"/>
</dbReference>
<dbReference type="InterPro" id="IPR002762">
    <property type="entry name" value="CbiX-like"/>
</dbReference>
<dbReference type="PANTHER" id="PTHR33542">
    <property type="entry name" value="SIROHYDROCHLORIN FERROCHELATASE, CHLOROPLASTIC"/>
    <property type="match status" value="1"/>
</dbReference>
<feature type="domain" description="DR2241 4Fe-4S iron-sulfur cluster binding" evidence="3">
    <location>
        <begin position="359"/>
        <end position="437"/>
    </location>
</feature>
<sequence>MRSLVLVGHGSHVNSLAARGLYRVAEELRRQGAFSEVIECFWKEEPSLRQTMRVTGSTDVTVVPFFLSEGYFTDTVIPRELGLGHQGPVPPEGIARVLGGKTVRYLPPYGTFPGIRDVVVACALDALQDQPPSDVALVLLGHPSARRGGNLERHAQDIAETQPFAAVQVLYLDEALKSGEWLADVHAARAVVVPFFSDQAEPPVTSALGLQPHSPVTVARPVGTHPGVADMIARYVQTVIQDGFSGDADRVSLAAWTELMRQAKRGLRLGEALITPQGTLFEVRHALDEGRASTELTTFVTVEGLRDAVRVDDSGAHRPVRTFRTLPRRWRAVFSEDDLPRAIHALYPAVVEESYACGCHTLRSTPWPTTARRQTGAYARIQKATPAQAEEVARRVCSGCLRSRLWVGEPLLQTVLTGVPGGIPCAEACTYLIAEVRDHLSD</sequence>
<evidence type="ECO:0000313" key="5">
    <source>
        <dbReference type="EMBL" id="MFC3862263.1"/>
    </source>
</evidence>
<name>A0ABV8A957_9DEIO</name>
<dbReference type="Gene3D" id="3.30.70.2320">
    <property type="match status" value="1"/>
</dbReference>
<accession>A0ABV8A957</accession>
<feature type="domain" description="DR2241 stabilising" evidence="4">
    <location>
        <begin position="254"/>
        <end position="357"/>
    </location>
</feature>
<evidence type="ECO:0000313" key="6">
    <source>
        <dbReference type="Proteomes" id="UP001595748"/>
    </source>
</evidence>